<dbReference type="AlphaFoldDB" id="A0A163GH99"/>
<dbReference type="PANTHER" id="PTHR35789">
    <property type="entry name" value="SPORE GERMINATION PROTEIN B3"/>
    <property type="match status" value="1"/>
</dbReference>
<dbReference type="InterPro" id="IPR057336">
    <property type="entry name" value="GerAC_N"/>
</dbReference>
<dbReference type="PANTHER" id="PTHR35789:SF1">
    <property type="entry name" value="SPORE GERMINATION PROTEIN B3"/>
    <property type="match status" value="1"/>
</dbReference>
<organism evidence="11 12">
    <name type="scientific">Bhargavaea cecembensis</name>
    <dbReference type="NCBI Taxonomy" id="394098"/>
    <lineage>
        <taxon>Bacteria</taxon>
        <taxon>Bacillati</taxon>
        <taxon>Bacillota</taxon>
        <taxon>Bacilli</taxon>
        <taxon>Bacillales</taxon>
        <taxon>Caryophanaceae</taxon>
        <taxon>Bhargavaea</taxon>
    </lineage>
</organism>
<evidence type="ECO:0000256" key="7">
    <source>
        <dbReference type="ARBA" id="ARBA00023288"/>
    </source>
</evidence>
<sequence>MKKLMICLVLCIPFLAGCWDNLSFRDLQVVTLIGIEGEKGNVTIHFSFPSQTDDQIEYLIAKAQGYSFADAKNEINVRTSEVIDISQLEVLLISEETAESNLIEYMDNLYRTPRNRLSSKVALIRGDMESFMTQTNPQGIGKNVPDFITHLLQTSDDYSMSTSHDIQKVGTLLFSEGKDLALPVLQIGEESGHPEIAGTALFKGKSATGTVLTTSQSKIMSIMEHNPGKFLRGTYEVEVDGKKDLITIEYVSGKKDWKIEGDKVRMSYDIDVEIEEFPIGPVLEKNRIEILEKQLSEQVTANMQDLLSVLQEAGSDPLGLGRTVRAFHPDLWKRGDWNETFSELDIKADAKIKIRRTGILN</sequence>
<evidence type="ECO:0000313" key="11">
    <source>
        <dbReference type="EMBL" id="KZE40216.1"/>
    </source>
</evidence>
<name>A0A163GH99_9BACL</name>
<gene>
    <name evidence="11" type="ORF">AV656_02805</name>
</gene>
<keyword evidence="3" id="KW-0309">Germination</keyword>
<keyword evidence="7" id="KW-0449">Lipoprotein</keyword>
<dbReference type="PROSITE" id="PS51257">
    <property type="entry name" value="PROKAR_LIPOPROTEIN"/>
    <property type="match status" value="1"/>
</dbReference>
<protein>
    <submittedName>
        <fullName evidence="11">Uncharacterized protein</fullName>
    </submittedName>
</protein>
<dbReference type="NCBIfam" id="TIGR02887">
    <property type="entry name" value="spore_ger_x_C"/>
    <property type="match status" value="1"/>
</dbReference>
<dbReference type="Pfam" id="PF25198">
    <property type="entry name" value="Spore_GerAC_N"/>
    <property type="match status" value="1"/>
</dbReference>
<evidence type="ECO:0000259" key="9">
    <source>
        <dbReference type="Pfam" id="PF05504"/>
    </source>
</evidence>
<dbReference type="RefSeq" id="WP_063178590.1">
    <property type="nucleotide sequence ID" value="NZ_LQNT01000001.1"/>
</dbReference>
<keyword evidence="5" id="KW-0472">Membrane</keyword>
<dbReference type="GO" id="GO:0009847">
    <property type="term" value="P:spore germination"/>
    <property type="evidence" value="ECO:0007669"/>
    <property type="project" value="InterPro"/>
</dbReference>
<dbReference type="Pfam" id="PF05504">
    <property type="entry name" value="Spore_GerAC"/>
    <property type="match status" value="1"/>
</dbReference>
<dbReference type="Gene3D" id="3.30.300.210">
    <property type="entry name" value="Nutrient germinant receptor protein C, domain 3"/>
    <property type="match status" value="1"/>
</dbReference>
<dbReference type="GO" id="GO:0016020">
    <property type="term" value="C:membrane"/>
    <property type="evidence" value="ECO:0007669"/>
    <property type="project" value="UniProtKB-SubCell"/>
</dbReference>
<comment type="subcellular location">
    <subcellularLocation>
        <location evidence="1">Membrane</location>
        <topology evidence="1">Lipid-anchor</topology>
    </subcellularLocation>
</comment>
<evidence type="ECO:0000313" key="12">
    <source>
        <dbReference type="Proteomes" id="UP000076490"/>
    </source>
</evidence>
<proteinExistence type="inferred from homology"/>
<feature type="signal peptide" evidence="8">
    <location>
        <begin position="1"/>
        <end position="18"/>
    </location>
</feature>
<evidence type="ECO:0000256" key="3">
    <source>
        <dbReference type="ARBA" id="ARBA00022544"/>
    </source>
</evidence>
<dbReference type="InterPro" id="IPR038501">
    <property type="entry name" value="Spore_GerAC_C_sf"/>
</dbReference>
<feature type="chain" id="PRO_5039429275" evidence="8">
    <location>
        <begin position="19"/>
        <end position="361"/>
    </location>
</feature>
<dbReference type="EMBL" id="LQNT01000001">
    <property type="protein sequence ID" value="KZE40216.1"/>
    <property type="molecule type" value="Genomic_DNA"/>
</dbReference>
<feature type="domain" description="Spore germination GerAC-like C-terminal" evidence="9">
    <location>
        <begin position="198"/>
        <end position="358"/>
    </location>
</feature>
<evidence type="ECO:0000259" key="10">
    <source>
        <dbReference type="Pfam" id="PF25198"/>
    </source>
</evidence>
<evidence type="ECO:0000256" key="8">
    <source>
        <dbReference type="SAM" id="SignalP"/>
    </source>
</evidence>
<evidence type="ECO:0000256" key="5">
    <source>
        <dbReference type="ARBA" id="ARBA00023136"/>
    </source>
</evidence>
<evidence type="ECO:0000256" key="6">
    <source>
        <dbReference type="ARBA" id="ARBA00023139"/>
    </source>
</evidence>
<keyword evidence="4 8" id="KW-0732">Signal</keyword>
<accession>A0A163GH99</accession>
<comment type="similarity">
    <text evidence="2">Belongs to the GerABKC lipoprotein family.</text>
</comment>
<reference evidence="11 12" key="1">
    <citation type="submission" date="2016-01" db="EMBL/GenBank/DDBJ databases">
        <title>Whole genome sequencing of Bhargavaea cecembensis T14.</title>
        <authorList>
            <person name="Hong K.W."/>
        </authorList>
    </citation>
    <scope>NUCLEOTIDE SEQUENCE [LARGE SCALE GENOMIC DNA]</scope>
    <source>
        <strain evidence="11 12">T14</strain>
    </source>
</reference>
<dbReference type="InterPro" id="IPR046953">
    <property type="entry name" value="Spore_GerAC-like_C"/>
</dbReference>
<keyword evidence="6" id="KW-0564">Palmitate</keyword>
<dbReference type="OrthoDB" id="2370124at2"/>
<dbReference type="InterPro" id="IPR008844">
    <property type="entry name" value="Spore_GerAC-like"/>
</dbReference>
<comment type="caution">
    <text evidence="11">The sequence shown here is derived from an EMBL/GenBank/DDBJ whole genome shotgun (WGS) entry which is preliminary data.</text>
</comment>
<evidence type="ECO:0000256" key="4">
    <source>
        <dbReference type="ARBA" id="ARBA00022729"/>
    </source>
</evidence>
<evidence type="ECO:0000256" key="2">
    <source>
        <dbReference type="ARBA" id="ARBA00007886"/>
    </source>
</evidence>
<feature type="domain" description="Spore germination protein N-terminal" evidence="10">
    <location>
        <begin position="25"/>
        <end position="186"/>
    </location>
</feature>
<evidence type="ECO:0000256" key="1">
    <source>
        <dbReference type="ARBA" id="ARBA00004635"/>
    </source>
</evidence>
<dbReference type="Proteomes" id="UP000076490">
    <property type="component" value="Unassembled WGS sequence"/>
</dbReference>